<dbReference type="VEuPathDB" id="TrichDB:TVAGG3_0519270"/>
<feature type="binding site" evidence="8">
    <location>
        <position position="209"/>
    </location>
    <ligand>
        <name>Zn(2+)</name>
        <dbReference type="ChEBI" id="CHEBI:29105"/>
        <note>catalytic</note>
    </ligand>
</feature>
<dbReference type="GO" id="GO:0005737">
    <property type="term" value="C:cytoplasm"/>
    <property type="evidence" value="ECO:0000318"/>
    <property type="project" value="GO_Central"/>
</dbReference>
<feature type="transmembrane region" description="Helical" evidence="10">
    <location>
        <begin position="579"/>
        <end position="602"/>
    </location>
</feature>
<keyword evidence="10" id="KW-1133">Transmembrane helix</keyword>
<dbReference type="VEuPathDB" id="TrichDB:TVAG_206210"/>
<name>A2E1K6_TRIV3</name>
<gene>
    <name evidence="11" type="ORF">TVAG_206210</name>
</gene>
<feature type="compositionally biased region" description="Polar residues" evidence="9">
    <location>
        <begin position="544"/>
        <end position="560"/>
    </location>
</feature>
<evidence type="ECO:0000256" key="7">
    <source>
        <dbReference type="PIRSR" id="PIRSR601577-1"/>
    </source>
</evidence>
<dbReference type="GO" id="GO:0046872">
    <property type="term" value="F:metal ion binding"/>
    <property type="evidence" value="ECO:0007669"/>
    <property type="project" value="UniProtKB-KW"/>
</dbReference>
<evidence type="ECO:0000256" key="3">
    <source>
        <dbReference type="ARBA" id="ARBA00022723"/>
    </source>
</evidence>
<dbReference type="FunFam" id="3.10.170.20:FF:000003">
    <property type="entry name" value="GP63-like"/>
    <property type="match status" value="1"/>
</dbReference>
<feature type="binding site" evidence="8">
    <location>
        <position position="205"/>
    </location>
    <ligand>
        <name>Zn(2+)</name>
        <dbReference type="ChEBI" id="CHEBI:29105"/>
        <note>catalytic</note>
    </ligand>
</feature>
<evidence type="ECO:0000256" key="4">
    <source>
        <dbReference type="ARBA" id="ARBA00022801"/>
    </source>
</evidence>
<reference evidence="11" key="1">
    <citation type="submission" date="2006-10" db="EMBL/GenBank/DDBJ databases">
        <authorList>
            <person name="Amadeo P."/>
            <person name="Zhao Q."/>
            <person name="Wortman J."/>
            <person name="Fraser-Liggett C."/>
            <person name="Carlton J."/>
        </authorList>
    </citation>
    <scope>NUCLEOTIDE SEQUENCE</scope>
    <source>
        <strain evidence="11">G3</strain>
    </source>
</reference>
<dbReference type="GO" id="GO:0004222">
    <property type="term" value="F:metalloendopeptidase activity"/>
    <property type="evidence" value="ECO:0007669"/>
    <property type="project" value="InterPro"/>
</dbReference>
<keyword evidence="3 8" id="KW-0479">Metal-binding</keyword>
<dbReference type="GO" id="GO:0006508">
    <property type="term" value="P:proteolysis"/>
    <property type="evidence" value="ECO:0007669"/>
    <property type="project" value="UniProtKB-KW"/>
</dbReference>
<keyword evidence="6 8" id="KW-0482">Metalloprotease</keyword>
<dbReference type="OrthoDB" id="527990at2759"/>
<dbReference type="Pfam" id="PF01457">
    <property type="entry name" value="Peptidase_M8"/>
    <property type="match status" value="1"/>
</dbReference>
<dbReference type="KEGG" id="tva:4771432"/>
<dbReference type="RefSeq" id="XP_001325676.1">
    <property type="nucleotide sequence ID" value="XM_001325641.1"/>
</dbReference>
<dbReference type="Gene3D" id="3.90.132.10">
    <property type="entry name" value="Leishmanolysin , domain 2"/>
    <property type="match status" value="1"/>
</dbReference>
<protein>
    <submittedName>
        <fullName evidence="11">GP63-like</fullName>
    </submittedName>
</protein>
<dbReference type="GO" id="GO:0007155">
    <property type="term" value="P:cell adhesion"/>
    <property type="evidence" value="ECO:0007669"/>
    <property type="project" value="InterPro"/>
</dbReference>
<dbReference type="Gene3D" id="3.10.170.20">
    <property type="match status" value="1"/>
</dbReference>
<organism evidence="11 12">
    <name type="scientific">Trichomonas vaginalis (strain ATCC PRA-98 / G3)</name>
    <dbReference type="NCBI Taxonomy" id="412133"/>
    <lineage>
        <taxon>Eukaryota</taxon>
        <taxon>Metamonada</taxon>
        <taxon>Parabasalia</taxon>
        <taxon>Trichomonadida</taxon>
        <taxon>Trichomonadidae</taxon>
        <taxon>Trichomonas</taxon>
    </lineage>
</organism>
<keyword evidence="2" id="KW-0645">Protease</keyword>
<dbReference type="GO" id="GO:0016020">
    <property type="term" value="C:membrane"/>
    <property type="evidence" value="ECO:0007669"/>
    <property type="project" value="InterPro"/>
</dbReference>
<keyword evidence="10" id="KW-0472">Membrane</keyword>
<feature type="region of interest" description="Disordered" evidence="9">
    <location>
        <begin position="528"/>
        <end position="573"/>
    </location>
</feature>
<evidence type="ECO:0000313" key="12">
    <source>
        <dbReference type="Proteomes" id="UP000001542"/>
    </source>
</evidence>
<keyword evidence="5 8" id="KW-0862">Zinc</keyword>
<evidence type="ECO:0000256" key="2">
    <source>
        <dbReference type="ARBA" id="ARBA00022670"/>
    </source>
</evidence>
<evidence type="ECO:0000256" key="1">
    <source>
        <dbReference type="ARBA" id="ARBA00005860"/>
    </source>
</evidence>
<evidence type="ECO:0000256" key="9">
    <source>
        <dbReference type="SAM" id="MobiDB-lite"/>
    </source>
</evidence>
<evidence type="ECO:0000256" key="5">
    <source>
        <dbReference type="ARBA" id="ARBA00022833"/>
    </source>
</evidence>
<keyword evidence="10" id="KW-0812">Transmembrane</keyword>
<dbReference type="PANTHER" id="PTHR10942">
    <property type="entry name" value="LEISHMANOLYSIN-LIKE PEPTIDASE"/>
    <property type="match status" value="1"/>
</dbReference>
<feature type="binding site" evidence="8">
    <location>
        <position position="289"/>
    </location>
    <ligand>
        <name>Zn(2+)</name>
        <dbReference type="ChEBI" id="CHEBI:29105"/>
        <note>catalytic</note>
    </ligand>
</feature>
<dbReference type="FunFam" id="3.90.132.10:FF:000003">
    <property type="entry name" value="GP63-like"/>
    <property type="match status" value="1"/>
</dbReference>
<evidence type="ECO:0000256" key="6">
    <source>
        <dbReference type="ARBA" id="ARBA00023049"/>
    </source>
</evidence>
<evidence type="ECO:0000313" key="11">
    <source>
        <dbReference type="EMBL" id="EAY13453.1"/>
    </source>
</evidence>
<dbReference type="SMR" id="A2E1K6"/>
<dbReference type="InterPro" id="IPR001577">
    <property type="entry name" value="Peptidase_M8"/>
</dbReference>
<accession>A2E1K6</accession>
<dbReference type="GO" id="GO:0008233">
    <property type="term" value="F:peptidase activity"/>
    <property type="evidence" value="ECO:0000318"/>
    <property type="project" value="GO_Central"/>
</dbReference>
<evidence type="ECO:0000256" key="10">
    <source>
        <dbReference type="SAM" id="Phobius"/>
    </source>
</evidence>
<feature type="active site" evidence="7">
    <location>
        <position position="206"/>
    </location>
</feature>
<evidence type="ECO:0000256" key="8">
    <source>
        <dbReference type="PIRSR" id="PIRSR601577-2"/>
    </source>
</evidence>
<comment type="cofactor">
    <cofactor evidence="8">
        <name>Zn(2+)</name>
        <dbReference type="ChEBI" id="CHEBI:29105"/>
    </cofactor>
    <text evidence="8">Binds 1 zinc ion per subunit.</text>
</comment>
<keyword evidence="12" id="KW-1185">Reference proteome</keyword>
<sequence>MFTFLFSLGISHKCIHDEKYGSFLQQHLSRRTLAVKNRDLKDEDWKPIRIKFITDWLDGTKDDQYMCKEVGQNVTLGRYTYTCTSADLLTPAKIEVIKGTLVNLQSFLSRLIKVVPRTEPVKMQYNRENDFNSGGEVTTENVDMAVFVTGRTFGTQLTLASAVGWIPDDYNRPTAGYIDINVRKLPKQPASENDWNNEFFYTLVHEMFHAFGISRNHFNNFHPYNTNAPHSQIFCELTKYGKNFKFMVTPYAHIFAKKRFGDDKFVGDDGRECPSGIEIEDGGSAAGSHIEFRSYLSELMVGTTISQNSGPLSRLTDASLALLMDSGNYKVDWLLGQPLVWGNQESVDGKPIPNFAIGPPQLTYPKGYVYISYNYPSFDYKFWGGTARTFKDSEITPADCAPNYIFSTYCGEARYKFYNPKKWSVYESEVFDFMAFVLPMYTCPKNKALFPGESDYGNTGCRNYTCDWYDKYDVPFSNTTVTCTKETIGQKFTYWESNVKKTITCLDPERFCRTMALYDMHFTKDPFDPNTKQLPQKEDPIQNPDGTSPDGNSTNSSTPAETDENPDDQKDKDAKKKKMIIIGAAAAGAVVLIIIIVVAVVVSKKGCNKGEEHSPDIDEMIV</sequence>
<dbReference type="InParanoid" id="A2E1K6"/>
<reference evidence="11" key="2">
    <citation type="journal article" date="2007" name="Science">
        <title>Draft genome sequence of the sexually transmitted pathogen Trichomonas vaginalis.</title>
        <authorList>
            <person name="Carlton J.M."/>
            <person name="Hirt R.P."/>
            <person name="Silva J.C."/>
            <person name="Delcher A.L."/>
            <person name="Schatz M."/>
            <person name="Zhao Q."/>
            <person name="Wortman J.R."/>
            <person name="Bidwell S.L."/>
            <person name="Alsmark U.C.M."/>
            <person name="Besteiro S."/>
            <person name="Sicheritz-Ponten T."/>
            <person name="Noel C.J."/>
            <person name="Dacks J.B."/>
            <person name="Foster P.G."/>
            <person name="Simillion C."/>
            <person name="Van de Peer Y."/>
            <person name="Miranda-Saavedra D."/>
            <person name="Barton G.J."/>
            <person name="Westrop G.D."/>
            <person name="Mueller S."/>
            <person name="Dessi D."/>
            <person name="Fiori P.L."/>
            <person name="Ren Q."/>
            <person name="Paulsen I."/>
            <person name="Zhang H."/>
            <person name="Bastida-Corcuera F.D."/>
            <person name="Simoes-Barbosa A."/>
            <person name="Brown M.T."/>
            <person name="Hayes R.D."/>
            <person name="Mukherjee M."/>
            <person name="Okumura C.Y."/>
            <person name="Schneider R."/>
            <person name="Smith A.J."/>
            <person name="Vanacova S."/>
            <person name="Villalvazo M."/>
            <person name="Haas B.J."/>
            <person name="Pertea M."/>
            <person name="Feldblyum T.V."/>
            <person name="Utterback T.R."/>
            <person name="Shu C.L."/>
            <person name="Osoegawa K."/>
            <person name="de Jong P.J."/>
            <person name="Hrdy I."/>
            <person name="Horvathova L."/>
            <person name="Zubacova Z."/>
            <person name="Dolezal P."/>
            <person name="Malik S.B."/>
            <person name="Logsdon J.M. Jr."/>
            <person name="Henze K."/>
            <person name="Gupta A."/>
            <person name="Wang C.C."/>
            <person name="Dunne R.L."/>
            <person name="Upcroft J.A."/>
            <person name="Upcroft P."/>
            <person name="White O."/>
            <person name="Salzberg S.L."/>
            <person name="Tang P."/>
            <person name="Chiu C.-H."/>
            <person name="Lee Y.-S."/>
            <person name="Embley T.M."/>
            <person name="Coombs G.H."/>
            <person name="Mottram J.C."/>
            <person name="Tachezy J."/>
            <person name="Fraser-Liggett C.M."/>
            <person name="Johnson P.J."/>
        </authorList>
    </citation>
    <scope>NUCLEOTIDE SEQUENCE [LARGE SCALE GENOMIC DNA]</scope>
    <source>
        <strain evidence="11">G3</strain>
    </source>
</reference>
<dbReference type="SUPFAM" id="SSF55486">
    <property type="entry name" value="Metalloproteases ('zincins'), catalytic domain"/>
    <property type="match status" value="1"/>
</dbReference>
<dbReference type="AlphaFoldDB" id="A2E1K6"/>
<dbReference type="Proteomes" id="UP000001542">
    <property type="component" value="Unassembled WGS sequence"/>
</dbReference>
<dbReference type="PANTHER" id="PTHR10942:SF0">
    <property type="entry name" value="LEISHMANOLYSIN-LIKE PEPTIDASE"/>
    <property type="match status" value="1"/>
</dbReference>
<keyword evidence="4" id="KW-0378">Hydrolase</keyword>
<proteinExistence type="inferred from homology"/>
<comment type="similarity">
    <text evidence="1">Belongs to the peptidase M8 family.</text>
</comment>
<dbReference type="EMBL" id="DS113285">
    <property type="protein sequence ID" value="EAY13453.1"/>
    <property type="molecule type" value="Genomic_DNA"/>
</dbReference>